<dbReference type="AlphaFoldDB" id="A0A381SPZ6"/>
<feature type="transmembrane region" description="Helical" evidence="1">
    <location>
        <begin position="62"/>
        <end position="82"/>
    </location>
</feature>
<dbReference type="PANTHER" id="PTHR31876:SF26">
    <property type="entry name" value="PROTEIN LIKE COV 2"/>
    <property type="match status" value="1"/>
</dbReference>
<keyword evidence="1" id="KW-0472">Membrane</keyword>
<accession>A0A381SPZ6</accession>
<dbReference type="PANTHER" id="PTHR31876">
    <property type="entry name" value="COV-LIKE PROTEIN 1"/>
    <property type="match status" value="1"/>
</dbReference>
<dbReference type="InterPro" id="IPR007462">
    <property type="entry name" value="COV1-like"/>
</dbReference>
<keyword evidence="1" id="KW-1133">Transmembrane helix</keyword>
<name>A0A381SPZ6_9ZZZZ</name>
<protein>
    <recommendedName>
        <fullName evidence="3">DUF502 domain-containing protein</fullName>
    </recommendedName>
</protein>
<sequence length="209" mass="22839">MFKKALKKNLIAGFLVTIPAALTYMILSFVITRVDKAMKPVITGILGPQNIQLMEEFHVPGMGFLFLALFIIAVGLVGTNFIGKKVVAIGEGILHKIPVVRVIYTSIKKVVDTVSLTETPSFQKMVLITYPREPLKTLGIVCCNTPEGISGGEKMLNIFVPTSPNPTTGFLFMLPEKDTQPLKMSVEEGLKMIISFGMTHPDESAAIKN</sequence>
<evidence type="ECO:0000313" key="2">
    <source>
        <dbReference type="EMBL" id="SVA05474.1"/>
    </source>
</evidence>
<reference evidence="2" key="1">
    <citation type="submission" date="2018-05" db="EMBL/GenBank/DDBJ databases">
        <authorList>
            <person name="Lanie J.A."/>
            <person name="Ng W.-L."/>
            <person name="Kazmierczak K.M."/>
            <person name="Andrzejewski T.M."/>
            <person name="Davidsen T.M."/>
            <person name="Wayne K.J."/>
            <person name="Tettelin H."/>
            <person name="Glass J.I."/>
            <person name="Rusch D."/>
            <person name="Podicherti R."/>
            <person name="Tsui H.-C.T."/>
            <person name="Winkler M.E."/>
        </authorList>
    </citation>
    <scope>NUCLEOTIDE SEQUENCE</scope>
</reference>
<evidence type="ECO:0000256" key="1">
    <source>
        <dbReference type="SAM" id="Phobius"/>
    </source>
</evidence>
<evidence type="ECO:0008006" key="3">
    <source>
        <dbReference type="Google" id="ProtNLM"/>
    </source>
</evidence>
<organism evidence="2">
    <name type="scientific">marine metagenome</name>
    <dbReference type="NCBI Taxonomy" id="408172"/>
    <lineage>
        <taxon>unclassified sequences</taxon>
        <taxon>metagenomes</taxon>
        <taxon>ecological metagenomes</taxon>
    </lineage>
</organism>
<dbReference type="Pfam" id="PF04367">
    <property type="entry name" value="DUF502"/>
    <property type="match status" value="1"/>
</dbReference>
<proteinExistence type="predicted"/>
<keyword evidence="1" id="KW-0812">Transmembrane</keyword>
<feature type="transmembrane region" description="Helical" evidence="1">
    <location>
        <begin position="12"/>
        <end position="31"/>
    </location>
</feature>
<dbReference type="EMBL" id="UINC01003343">
    <property type="protein sequence ID" value="SVA05474.1"/>
    <property type="molecule type" value="Genomic_DNA"/>
</dbReference>
<gene>
    <name evidence="2" type="ORF">METZ01_LOCUS58328</name>
</gene>